<feature type="compositionally biased region" description="Basic and acidic residues" evidence="1">
    <location>
        <begin position="213"/>
        <end position="227"/>
    </location>
</feature>
<organism evidence="2 3">
    <name type="scientific">Periconia macrospinosa</name>
    <dbReference type="NCBI Taxonomy" id="97972"/>
    <lineage>
        <taxon>Eukaryota</taxon>
        <taxon>Fungi</taxon>
        <taxon>Dikarya</taxon>
        <taxon>Ascomycota</taxon>
        <taxon>Pezizomycotina</taxon>
        <taxon>Dothideomycetes</taxon>
        <taxon>Pleosporomycetidae</taxon>
        <taxon>Pleosporales</taxon>
        <taxon>Massarineae</taxon>
        <taxon>Periconiaceae</taxon>
        <taxon>Periconia</taxon>
    </lineage>
</organism>
<dbReference type="Proteomes" id="UP000244855">
    <property type="component" value="Unassembled WGS sequence"/>
</dbReference>
<feature type="compositionally biased region" description="Polar residues" evidence="1">
    <location>
        <begin position="335"/>
        <end position="347"/>
    </location>
</feature>
<feature type="compositionally biased region" description="Polar residues" evidence="1">
    <location>
        <begin position="783"/>
        <end position="798"/>
    </location>
</feature>
<reference evidence="2 3" key="1">
    <citation type="journal article" date="2018" name="Sci. Rep.">
        <title>Comparative genomics provides insights into the lifestyle and reveals functional heterogeneity of dark septate endophytic fungi.</title>
        <authorList>
            <person name="Knapp D.G."/>
            <person name="Nemeth J.B."/>
            <person name="Barry K."/>
            <person name="Hainaut M."/>
            <person name="Henrissat B."/>
            <person name="Johnson J."/>
            <person name="Kuo A."/>
            <person name="Lim J.H.P."/>
            <person name="Lipzen A."/>
            <person name="Nolan M."/>
            <person name="Ohm R.A."/>
            <person name="Tamas L."/>
            <person name="Grigoriev I.V."/>
            <person name="Spatafora J.W."/>
            <person name="Nagy L.G."/>
            <person name="Kovacs G.M."/>
        </authorList>
    </citation>
    <scope>NUCLEOTIDE SEQUENCE [LARGE SCALE GENOMIC DNA]</scope>
    <source>
        <strain evidence="2 3">DSE2036</strain>
    </source>
</reference>
<feature type="compositionally biased region" description="Polar residues" evidence="1">
    <location>
        <begin position="40"/>
        <end position="66"/>
    </location>
</feature>
<feature type="compositionally biased region" description="Basic residues" evidence="1">
    <location>
        <begin position="823"/>
        <end position="832"/>
    </location>
</feature>
<feature type="region of interest" description="Disordered" evidence="1">
    <location>
        <begin position="1"/>
        <end position="72"/>
    </location>
</feature>
<feature type="compositionally biased region" description="Low complexity" evidence="1">
    <location>
        <begin position="242"/>
        <end position="261"/>
    </location>
</feature>
<proteinExistence type="predicted"/>
<keyword evidence="3" id="KW-1185">Reference proteome</keyword>
<sequence length="832" mass="89433">MPKLTTNPNWKAPPSEVGPPMVPATQFGKLKKASRHKSAKSTSNKTSRSPPSNPHTTTEPVRTTLPSHDWPATQKSWADIQRATERCAWNLDVIALSHQNLESTINGLPDQVFDSEGNVINLAGRKADMRSEITGASVALDQLVQANSTEAGYVNSVVSAVEKLAGVEMDEEVMGSIAEKEEHVSSQVQKLMENMPANGLFGKLMNLAKEISKEKGKQPLKSEKTSRSDVNASVPPSQPSKNKASNATNPPSASISSSSHAPVKKTEKKQEGTAPCKPSKIPVPKKTIVEDKNRASSSKEAPRAPSGTEARPKPKGNAVERNPMKRIRPAEPAASKSNALQRTNSSQHDLEQEVQPPKRVRPAELSASKTDASQRITSSQRRVPEAKQPPKRLRPAEPTSRYQLSKPVPEDDKPVNPIRPVEPTSRYQLSKLGSAAAPQKRSEPTGHTLSSAAKVKKVVKPAEVAREPASSTQSSSKTNVKGKSKANVAASVPEARASKVTASKEPAKKAAAKQQPSKEQEREMPEPQSQQQRRNVPVNPAPKAGLKRKAKDAEDTSHKLGKAPATSPRKKAAETLPNLAPIETLPGASEGEESDLEEGEIRESPRKKRKVEKHSRPVERVGVAHTNSSLERNKELELELFGASPPPPEDTTNTPPGTPPRSVNPVPDFNSIINHAPSTIPAPASTNLTSKTESDSNDAGAATTAKPKPNFPARRTTGKGVARPIRRKRKASLSDIEEEDSPSLSSPSSSSSSDDDADDILTRASMAHARKVHAPVKPAKEPSVSQDTSRASTSTNKMSVGAGTKRKVPATTDEVESEDEKRGAKRARKGRR</sequence>
<feature type="compositionally biased region" description="Basic and acidic residues" evidence="1">
    <location>
        <begin position="516"/>
        <end position="525"/>
    </location>
</feature>
<feature type="compositionally biased region" description="Polar residues" evidence="1">
    <location>
        <begin position="469"/>
        <end position="481"/>
    </location>
</feature>
<feature type="region of interest" description="Disordered" evidence="1">
    <location>
        <begin position="213"/>
        <end position="832"/>
    </location>
</feature>
<protein>
    <submittedName>
        <fullName evidence="2">Uncharacterized protein</fullName>
    </submittedName>
</protein>
<dbReference type="EMBL" id="KZ805459">
    <property type="protein sequence ID" value="PVH96614.1"/>
    <property type="molecule type" value="Genomic_DNA"/>
</dbReference>
<accession>A0A2V1DHK2</accession>
<feature type="compositionally biased region" description="Polar residues" evidence="1">
    <location>
        <begin position="228"/>
        <end position="241"/>
    </location>
</feature>
<name>A0A2V1DHK2_9PLEO</name>
<dbReference type="AlphaFoldDB" id="A0A2V1DHK2"/>
<feature type="compositionally biased region" description="Basic residues" evidence="1">
    <location>
        <begin position="29"/>
        <end position="39"/>
    </location>
</feature>
<feature type="compositionally biased region" description="Low complexity" evidence="1">
    <location>
        <begin position="742"/>
        <end position="752"/>
    </location>
</feature>
<evidence type="ECO:0000313" key="2">
    <source>
        <dbReference type="EMBL" id="PVH96614.1"/>
    </source>
</evidence>
<evidence type="ECO:0000313" key="3">
    <source>
        <dbReference type="Proteomes" id="UP000244855"/>
    </source>
</evidence>
<feature type="compositionally biased region" description="Polar residues" evidence="1">
    <location>
        <begin position="367"/>
        <end position="381"/>
    </location>
</feature>
<evidence type="ECO:0000256" key="1">
    <source>
        <dbReference type="SAM" id="MobiDB-lite"/>
    </source>
</evidence>
<gene>
    <name evidence="2" type="ORF">DM02DRAFT_631818</name>
</gene>